<evidence type="ECO:0000256" key="1">
    <source>
        <dbReference type="SAM" id="Phobius"/>
    </source>
</evidence>
<dbReference type="PANTHER" id="PTHR12956:SF61">
    <property type="entry name" value="TRNA (MET) CYTIDINE ACETYLTRANSFERASE-RELATED"/>
    <property type="match status" value="1"/>
</dbReference>
<reference evidence="3 4" key="1">
    <citation type="journal article" date="2019" name="Genome Biol. Evol.">
        <title>Insights into the evolution of the New World diploid cottons (Gossypium, subgenus Houzingenia) based on genome sequencing.</title>
        <authorList>
            <person name="Grover C.E."/>
            <person name="Arick M.A. 2nd"/>
            <person name="Thrash A."/>
            <person name="Conover J.L."/>
            <person name="Sanders W.S."/>
            <person name="Peterson D.G."/>
            <person name="Frelichowski J.E."/>
            <person name="Scheffler J.A."/>
            <person name="Scheffler B.E."/>
            <person name="Wendel J.F."/>
        </authorList>
    </citation>
    <scope>NUCLEOTIDE SEQUENCE [LARGE SCALE GENOMIC DNA]</scope>
    <source>
        <strain evidence="3">6</strain>
        <tissue evidence="3">Leaf</tissue>
    </source>
</reference>
<proteinExistence type="predicted"/>
<keyword evidence="1" id="KW-1133">Transmembrane helix</keyword>
<dbReference type="PANTHER" id="PTHR12956">
    <property type="entry name" value="ALKALINE CERAMIDASE-RELATED"/>
    <property type="match status" value="1"/>
</dbReference>
<evidence type="ECO:0000313" key="3">
    <source>
        <dbReference type="EMBL" id="MBA0838028.1"/>
    </source>
</evidence>
<feature type="domain" description="TOD1/MUCI70 glycosyltransferase-like" evidence="2">
    <location>
        <begin position="404"/>
        <end position="565"/>
    </location>
</feature>
<dbReference type="InterPro" id="IPR006852">
    <property type="entry name" value="TOD1_MUCI70"/>
</dbReference>
<dbReference type="InterPro" id="IPR048354">
    <property type="entry name" value="TOD1_MUCI70_glycTrfase_dom"/>
</dbReference>
<keyword evidence="4" id="KW-1185">Reference proteome</keyword>
<keyword evidence="1" id="KW-0812">Transmembrane</keyword>
<dbReference type="Proteomes" id="UP000593575">
    <property type="component" value="Unassembled WGS sequence"/>
</dbReference>
<comment type="caution">
    <text evidence="3">The sequence shown here is derived from an EMBL/GenBank/DDBJ whole genome shotgun (WGS) entry which is preliminary data.</text>
</comment>
<evidence type="ECO:0000313" key="4">
    <source>
        <dbReference type="Proteomes" id="UP000593575"/>
    </source>
</evidence>
<feature type="domain" description="TOD1/MUCI70 glycosyltransferase-like" evidence="2">
    <location>
        <begin position="215"/>
        <end position="363"/>
    </location>
</feature>
<dbReference type="EMBL" id="JABFAE010000009">
    <property type="protein sequence ID" value="MBA0838028.1"/>
    <property type="molecule type" value="Genomic_DNA"/>
</dbReference>
<dbReference type="AlphaFoldDB" id="A0A7J9JV51"/>
<keyword evidence="1" id="KW-0472">Membrane</keyword>
<protein>
    <recommendedName>
        <fullName evidence="2">TOD1/MUCI70 glycosyltransferase-like domain-containing protein</fullName>
    </recommendedName>
</protein>
<sequence length="566" mass="63897">MTGGSLGVRTWSYGTLPDINGVIPGDEKLLQSKSLVNVRKNSTKMFSGFREKERSLPLVWCRCLGCRKFSMLLLIAFALLVFVLGSLAVDKETISLNVDQQIGTLSMVLPYVNGAPSNPGASRIFGKKDKQKDENYLVANILNEDDENRFRIVGSKGASVLPSNHPCAKFTFPPPPPPNLRRIGPRPCPVCYLPVDQAIASMPSSPSASPVLQNLTYVHDENPIKTEPHGGSDFGGYPSIKQRNDSFDVKESMTVHCGFVKRSKPGLQTGFDFDESDLAELQQFHDIIVASAIFGNYDVIQQPRNVSEKAKKNIPFYMFIDEETEAYIKNKSILDSSKRVGLWRIVVVRNVPYSDARRNGKLNSLSISETGFLLIKLFGHCESKDEKIRGGEGIGLLILIFVSVPKLLLHRIFPNVRYSIWIDGKLQLVVDPYQILEKFLWRQNANFAISRHYRRFDVFVEAEANKAAGKYDNSSINEQVDFYKQEGLTPYSEAKFPITSDVPEGCVLIKEHIPITNLFTCLWFNEVDRFTSRDQLSFAIVRDKIMAKVDWNINMFLDCERRNFVI</sequence>
<feature type="non-terminal residue" evidence="3">
    <location>
        <position position="566"/>
    </location>
</feature>
<accession>A0A7J9JV51</accession>
<name>A0A7J9JV51_9ROSI</name>
<feature type="transmembrane region" description="Helical" evidence="1">
    <location>
        <begin position="69"/>
        <end position="89"/>
    </location>
</feature>
<organism evidence="3 4">
    <name type="scientific">Gossypium armourianum</name>
    <dbReference type="NCBI Taxonomy" id="34283"/>
    <lineage>
        <taxon>Eukaryota</taxon>
        <taxon>Viridiplantae</taxon>
        <taxon>Streptophyta</taxon>
        <taxon>Embryophyta</taxon>
        <taxon>Tracheophyta</taxon>
        <taxon>Spermatophyta</taxon>
        <taxon>Magnoliopsida</taxon>
        <taxon>eudicotyledons</taxon>
        <taxon>Gunneridae</taxon>
        <taxon>Pentapetalae</taxon>
        <taxon>rosids</taxon>
        <taxon>malvids</taxon>
        <taxon>Malvales</taxon>
        <taxon>Malvaceae</taxon>
        <taxon>Malvoideae</taxon>
        <taxon>Gossypium</taxon>
    </lineage>
</organism>
<dbReference type="Pfam" id="PF04765">
    <property type="entry name" value="TOD1_MUCI70"/>
    <property type="match status" value="2"/>
</dbReference>
<evidence type="ECO:0000259" key="2">
    <source>
        <dbReference type="Pfam" id="PF04765"/>
    </source>
</evidence>
<gene>
    <name evidence="3" type="ORF">Goarm_010127</name>
</gene>